<feature type="DNA-binding region" description="H-T-H motif" evidence="5">
    <location>
        <begin position="42"/>
        <end position="61"/>
    </location>
</feature>
<organism evidence="7 8">
    <name type="scientific">Streptomyces albipurpureus</name>
    <dbReference type="NCBI Taxonomy" id="2897419"/>
    <lineage>
        <taxon>Bacteria</taxon>
        <taxon>Bacillati</taxon>
        <taxon>Actinomycetota</taxon>
        <taxon>Actinomycetes</taxon>
        <taxon>Kitasatosporales</taxon>
        <taxon>Streptomycetaceae</taxon>
        <taxon>Streptomyces</taxon>
    </lineage>
</organism>
<dbReference type="Pfam" id="PF00440">
    <property type="entry name" value="TetR_N"/>
    <property type="match status" value="1"/>
</dbReference>
<evidence type="ECO:0000259" key="6">
    <source>
        <dbReference type="PROSITE" id="PS50977"/>
    </source>
</evidence>
<dbReference type="PANTHER" id="PTHR30055:SF226">
    <property type="entry name" value="HTH-TYPE TRANSCRIPTIONAL REGULATOR PKSA"/>
    <property type="match status" value="1"/>
</dbReference>
<dbReference type="PRINTS" id="PR00455">
    <property type="entry name" value="HTHTETR"/>
</dbReference>
<accession>A0ABT0UGQ5</accession>
<name>A0ABT0UGQ5_9ACTN</name>
<dbReference type="InterPro" id="IPR036271">
    <property type="entry name" value="Tet_transcr_reg_TetR-rel_C_sf"/>
</dbReference>
<gene>
    <name evidence="7" type="ORF">NBG84_05665</name>
</gene>
<dbReference type="Proteomes" id="UP001431429">
    <property type="component" value="Unassembled WGS sequence"/>
</dbReference>
<dbReference type="Pfam" id="PF13977">
    <property type="entry name" value="TetR_C_6"/>
    <property type="match status" value="1"/>
</dbReference>
<evidence type="ECO:0000256" key="1">
    <source>
        <dbReference type="ARBA" id="ARBA00022491"/>
    </source>
</evidence>
<keyword evidence="8" id="KW-1185">Reference proteome</keyword>
<dbReference type="PROSITE" id="PS50977">
    <property type="entry name" value="HTH_TETR_2"/>
    <property type="match status" value="1"/>
</dbReference>
<dbReference type="EMBL" id="JAMQAW010000006">
    <property type="protein sequence ID" value="MCM2387802.1"/>
    <property type="molecule type" value="Genomic_DNA"/>
</dbReference>
<dbReference type="RefSeq" id="WP_250918159.1">
    <property type="nucleotide sequence ID" value="NZ_JAMQAW010000006.1"/>
</dbReference>
<keyword evidence="4" id="KW-0804">Transcription</keyword>
<dbReference type="PANTHER" id="PTHR30055">
    <property type="entry name" value="HTH-TYPE TRANSCRIPTIONAL REGULATOR RUTR"/>
    <property type="match status" value="1"/>
</dbReference>
<dbReference type="InterPro" id="IPR001647">
    <property type="entry name" value="HTH_TetR"/>
</dbReference>
<dbReference type="Gene3D" id="1.10.357.10">
    <property type="entry name" value="Tetracycline Repressor, domain 2"/>
    <property type="match status" value="1"/>
</dbReference>
<reference evidence="7" key="1">
    <citation type="submission" date="2022-06" db="EMBL/GenBank/DDBJ databases">
        <title>Genome public.</title>
        <authorList>
            <person name="Sun Q."/>
        </authorList>
    </citation>
    <scope>NUCLEOTIDE SEQUENCE</scope>
    <source>
        <strain evidence="7">CWNU-1</strain>
    </source>
</reference>
<evidence type="ECO:0000313" key="8">
    <source>
        <dbReference type="Proteomes" id="UP001431429"/>
    </source>
</evidence>
<evidence type="ECO:0000256" key="5">
    <source>
        <dbReference type="PROSITE-ProRule" id="PRU00335"/>
    </source>
</evidence>
<evidence type="ECO:0000256" key="2">
    <source>
        <dbReference type="ARBA" id="ARBA00023015"/>
    </source>
</evidence>
<protein>
    <submittedName>
        <fullName evidence="7">TetR family transcriptional regulator</fullName>
    </submittedName>
</protein>
<sequence>MSDSSAQPAGQRAGTGKGALKRTALLDAAEEILLADGYAELSMRAVAAAAGVRLGHLQYYFPTRADLVGAVLGRVLNRSLDRLQPLLAAESAARATDPAQVVRTILAEQEDPRLVRLFTDLWALAAHDETVAEAVRGFYRDYQDQVGAFLHQCRPDLTEQVCRSRAAVFTMLMEGAALFRSGIAAHRTTTTDAELLTLAATLFSAPPS</sequence>
<comment type="caution">
    <text evidence="7">The sequence shown here is derived from an EMBL/GenBank/DDBJ whole genome shotgun (WGS) entry which is preliminary data.</text>
</comment>
<dbReference type="SUPFAM" id="SSF46689">
    <property type="entry name" value="Homeodomain-like"/>
    <property type="match status" value="1"/>
</dbReference>
<proteinExistence type="predicted"/>
<keyword evidence="1" id="KW-0678">Repressor</keyword>
<feature type="domain" description="HTH tetR-type" evidence="6">
    <location>
        <begin position="19"/>
        <end position="79"/>
    </location>
</feature>
<keyword evidence="2" id="KW-0805">Transcription regulation</keyword>
<dbReference type="SUPFAM" id="SSF48498">
    <property type="entry name" value="Tetracyclin repressor-like, C-terminal domain"/>
    <property type="match status" value="1"/>
</dbReference>
<keyword evidence="3 5" id="KW-0238">DNA-binding</keyword>
<dbReference type="InterPro" id="IPR039538">
    <property type="entry name" value="BetI_C"/>
</dbReference>
<evidence type="ECO:0000256" key="3">
    <source>
        <dbReference type="ARBA" id="ARBA00023125"/>
    </source>
</evidence>
<dbReference type="InterPro" id="IPR050109">
    <property type="entry name" value="HTH-type_TetR-like_transc_reg"/>
</dbReference>
<dbReference type="InterPro" id="IPR009057">
    <property type="entry name" value="Homeodomain-like_sf"/>
</dbReference>
<evidence type="ECO:0000313" key="7">
    <source>
        <dbReference type="EMBL" id="MCM2387802.1"/>
    </source>
</evidence>
<evidence type="ECO:0000256" key="4">
    <source>
        <dbReference type="ARBA" id="ARBA00023163"/>
    </source>
</evidence>